<gene>
    <name evidence="1" type="ORF">OHU69_48490</name>
</gene>
<name>A0AAU1ULM3_9ACTN</name>
<sequence length="62" mass="6808">MLPGIGSVQRWATADSATDEVLRIWYVAVTRAPHLAAIALPKEETGALAQLLTRRRVPVRIT</sequence>
<protein>
    <recommendedName>
        <fullName evidence="2">UvrD-like helicase C-terminal domain-containing protein</fullName>
    </recommendedName>
</protein>
<organism evidence="1">
    <name type="scientific">Streptomyces sp. NBC_00119</name>
    <dbReference type="NCBI Taxonomy" id="2975659"/>
    <lineage>
        <taxon>Bacteria</taxon>
        <taxon>Bacillati</taxon>
        <taxon>Actinomycetota</taxon>
        <taxon>Actinomycetes</taxon>
        <taxon>Kitasatosporales</taxon>
        <taxon>Streptomycetaceae</taxon>
        <taxon>Streptomyces</taxon>
    </lineage>
</organism>
<evidence type="ECO:0008006" key="2">
    <source>
        <dbReference type="Google" id="ProtNLM"/>
    </source>
</evidence>
<dbReference type="AlphaFoldDB" id="A0AAU1ULM3"/>
<evidence type="ECO:0000313" key="1">
    <source>
        <dbReference type="EMBL" id="WTS18141.1"/>
    </source>
</evidence>
<accession>A0AAU1ULM3</accession>
<dbReference type="EMBL" id="CP108195">
    <property type="protein sequence ID" value="WTS18141.1"/>
    <property type="molecule type" value="Genomic_DNA"/>
</dbReference>
<proteinExistence type="predicted"/>
<reference evidence="1" key="1">
    <citation type="submission" date="2022-10" db="EMBL/GenBank/DDBJ databases">
        <title>The complete genomes of actinobacterial strains from the NBC collection.</title>
        <authorList>
            <person name="Joergensen T.S."/>
            <person name="Alvarez Arevalo M."/>
            <person name="Sterndorff E.B."/>
            <person name="Faurdal D."/>
            <person name="Vuksanovic O."/>
            <person name="Mourched A.-S."/>
            <person name="Charusanti P."/>
            <person name="Shaw S."/>
            <person name="Blin K."/>
            <person name="Weber T."/>
        </authorList>
    </citation>
    <scope>NUCLEOTIDE SEQUENCE</scope>
    <source>
        <strain evidence="1">NBC_00119</strain>
    </source>
</reference>